<evidence type="ECO:0000313" key="4">
    <source>
        <dbReference type="Proteomes" id="UP000027931"/>
    </source>
</evidence>
<sequence length="498" mass="52975">MNRRLHTFAPLLTAALLTAVVPQTALADSTEPVVNWKMEFTDAAHPVTEPVVGADGTVYLGTSQNGPDVTEISAIKDGSLEWTYPTTAKHPLLVPSKVSSGLVLAGVDDQVLELNEKGQVVWTVNESPSQVRNLMEGADGTVYVSTYSGLQILKADGTVSGSLSYAPFHGEPTSWSVQDDGSVSLLFSGTNPTGETSYAHVGRDGNVLSQATVPMPENSSPVLDPNGLILNPHYQGQEVWVDLLNPDGSTVWSTKIDGAAGTVRAPKFDQAGHVVVVSGSMYQGGVLATYLEAKTGRITSSFSTIGVVLDTNFGFSPEDGTLYLPFNNAKSAIRGVHAIGADGKEKWFYPNGTSYPGAGSHGALAISGGQLLIFLQDVRPLTVVVNGKPVSFPDAQPFVNVDQRTLVPLRFVAEQLGAHLEWHEDTQSVDIDNAGLRIHLAIGASEATVNGERVTFDTSAVIRDDRTFVPLRFLAETMGLVVKWNEAANQVVLEAPAK</sequence>
<dbReference type="Gene3D" id="2.40.128.630">
    <property type="match status" value="1"/>
</dbReference>
<dbReference type="Proteomes" id="UP000027931">
    <property type="component" value="Unassembled WGS sequence"/>
</dbReference>
<dbReference type="SUPFAM" id="SSF50998">
    <property type="entry name" value="Quinoprotein alcohol dehydrogenase-like"/>
    <property type="match status" value="1"/>
</dbReference>
<dbReference type="InterPro" id="IPR012854">
    <property type="entry name" value="Cu_amine_oxidase-like_N"/>
</dbReference>
<gene>
    <name evidence="3" type="ORF">EL26_11230</name>
</gene>
<organism evidence="3 4">
    <name type="scientific">Tumebacillus flagellatus</name>
    <dbReference type="NCBI Taxonomy" id="1157490"/>
    <lineage>
        <taxon>Bacteria</taxon>
        <taxon>Bacillati</taxon>
        <taxon>Bacillota</taxon>
        <taxon>Bacilli</taxon>
        <taxon>Bacillales</taxon>
        <taxon>Alicyclobacillaceae</taxon>
        <taxon>Tumebacillus</taxon>
    </lineage>
</organism>
<dbReference type="SUPFAM" id="SSF55383">
    <property type="entry name" value="Copper amine oxidase, domain N"/>
    <property type="match status" value="1"/>
</dbReference>
<evidence type="ECO:0000313" key="3">
    <source>
        <dbReference type="EMBL" id="KEO83255.1"/>
    </source>
</evidence>
<dbReference type="SMART" id="SM00564">
    <property type="entry name" value="PQQ"/>
    <property type="match status" value="3"/>
</dbReference>
<dbReference type="InterPro" id="IPR018391">
    <property type="entry name" value="PQQ_b-propeller_rpt"/>
</dbReference>
<proteinExistence type="predicted"/>
<dbReference type="Pfam" id="PF07833">
    <property type="entry name" value="Cu_amine_oxidN1"/>
    <property type="match status" value="1"/>
</dbReference>
<keyword evidence="1" id="KW-0732">Signal</keyword>
<protein>
    <recommendedName>
        <fullName evidence="2">Copper amine oxidase-like N-terminal domain-containing protein</fullName>
    </recommendedName>
</protein>
<reference evidence="3 4" key="1">
    <citation type="journal article" date="2013" name="Int. J. Syst. Evol. Microbiol.">
        <title>Tumebacillus flagellatus sp. nov., an alpha-amylase/pullulanase-producing bacterium isolated from cassava wastewater.</title>
        <authorList>
            <person name="Wang Q."/>
            <person name="Xie N."/>
            <person name="Qin Y."/>
            <person name="Shen N."/>
            <person name="Zhu J."/>
            <person name="Mi H."/>
            <person name="Huang R."/>
        </authorList>
    </citation>
    <scope>NUCLEOTIDE SEQUENCE [LARGE SCALE GENOMIC DNA]</scope>
    <source>
        <strain evidence="3 4">GST4</strain>
    </source>
</reference>
<feature type="signal peptide" evidence="1">
    <location>
        <begin position="1"/>
        <end position="27"/>
    </location>
</feature>
<feature type="domain" description="Copper amine oxidase-like N-terminal" evidence="2">
    <location>
        <begin position="384"/>
        <end position="492"/>
    </location>
</feature>
<evidence type="ECO:0000259" key="2">
    <source>
        <dbReference type="Pfam" id="PF07833"/>
    </source>
</evidence>
<feature type="chain" id="PRO_5001696431" description="Copper amine oxidase-like N-terminal domain-containing protein" evidence="1">
    <location>
        <begin position="28"/>
        <end position="498"/>
    </location>
</feature>
<name>A0A074LRZ8_9BACL</name>
<comment type="caution">
    <text evidence="3">The sequence shown here is derived from an EMBL/GenBank/DDBJ whole genome shotgun (WGS) entry which is preliminary data.</text>
</comment>
<dbReference type="AlphaFoldDB" id="A0A074LRZ8"/>
<dbReference type="STRING" id="1157490.EL26_11230"/>
<dbReference type="Gene3D" id="2.130.10.10">
    <property type="entry name" value="YVTN repeat-like/Quinoprotein amine dehydrogenase"/>
    <property type="match status" value="1"/>
</dbReference>
<accession>A0A074LRZ8</accession>
<keyword evidence="4" id="KW-1185">Reference proteome</keyword>
<evidence type="ECO:0000256" key="1">
    <source>
        <dbReference type="SAM" id="SignalP"/>
    </source>
</evidence>
<dbReference type="InterPro" id="IPR015943">
    <property type="entry name" value="WD40/YVTN_repeat-like_dom_sf"/>
</dbReference>
<dbReference type="OrthoDB" id="27389at2"/>
<dbReference type="InterPro" id="IPR011047">
    <property type="entry name" value="Quinoprotein_ADH-like_sf"/>
</dbReference>
<dbReference type="EMBL" id="JMIR01000013">
    <property type="protein sequence ID" value="KEO83255.1"/>
    <property type="molecule type" value="Genomic_DNA"/>
</dbReference>
<dbReference type="Gene3D" id="3.30.457.10">
    <property type="entry name" value="Copper amine oxidase-like, N-terminal domain"/>
    <property type="match status" value="1"/>
</dbReference>
<dbReference type="eggNOG" id="COG4632">
    <property type="taxonomic scope" value="Bacteria"/>
</dbReference>
<dbReference type="RefSeq" id="WP_052036243.1">
    <property type="nucleotide sequence ID" value="NZ_JMIR01000013.1"/>
</dbReference>
<dbReference type="InterPro" id="IPR036582">
    <property type="entry name" value="Mao_N_sf"/>
</dbReference>